<evidence type="ECO:0000313" key="2">
    <source>
        <dbReference type="EMBL" id="TEB39689.1"/>
    </source>
</evidence>
<sequence>RMKTDTLVHHGRHFGRTLQMFGNLNNLVREGVLQEERMQAHNIGFEDLPEEYVSMSTRKQHELFSRLVRLCGPILMDRLFADHRTNEDIIFAADSITRGVNGARSDDLKTMKVAVVDWIAPEGGVLIPPLARNVKTGRGFYHEVTGEYLCPTDYDWSDHEVKASLRSGHLVVSGLQWPRFLYENLEMNCDNAWDGLFKSKILVLAYKHVFISPSSANGESRATRGGNVQIHGMTSVTVPSLAYVATLLRFSLGHWNVFSRNDRQADSERFYNSILDFLEDEDEEKEVIELLGWWNRYFPSPNDGRTVLTFLVFFSQVFPAQYQCGARSLPDSSALAKLKQQRHRKRQALGNSNVQNQPHPQPRQQPSQ</sequence>
<dbReference type="OrthoDB" id="3160134at2759"/>
<protein>
    <submittedName>
        <fullName evidence="2">Uncharacterized protein</fullName>
    </submittedName>
</protein>
<dbReference type="EMBL" id="QPFP01000001">
    <property type="protein sequence ID" value="TEB39689.1"/>
    <property type="molecule type" value="Genomic_DNA"/>
</dbReference>
<evidence type="ECO:0000256" key="1">
    <source>
        <dbReference type="SAM" id="MobiDB-lite"/>
    </source>
</evidence>
<feature type="region of interest" description="Disordered" evidence="1">
    <location>
        <begin position="336"/>
        <end position="368"/>
    </location>
</feature>
<accession>A0A4Y7U1H6</accession>
<dbReference type="InterPro" id="IPR046521">
    <property type="entry name" value="DUF6698"/>
</dbReference>
<proteinExistence type="predicted"/>
<comment type="caution">
    <text evidence="2">The sequence shown here is derived from an EMBL/GenBank/DDBJ whole genome shotgun (WGS) entry which is preliminary data.</text>
</comment>
<keyword evidence="3" id="KW-1185">Reference proteome</keyword>
<dbReference type="Pfam" id="PF20414">
    <property type="entry name" value="DUF6698"/>
    <property type="match status" value="1"/>
</dbReference>
<evidence type="ECO:0000313" key="3">
    <source>
        <dbReference type="Proteomes" id="UP000298030"/>
    </source>
</evidence>
<feature type="non-terminal residue" evidence="2">
    <location>
        <position position="1"/>
    </location>
</feature>
<dbReference type="Proteomes" id="UP000298030">
    <property type="component" value="Unassembled WGS sequence"/>
</dbReference>
<reference evidence="2 3" key="1">
    <citation type="journal article" date="2019" name="Nat. Ecol. Evol.">
        <title>Megaphylogeny resolves global patterns of mushroom evolution.</title>
        <authorList>
            <person name="Varga T."/>
            <person name="Krizsan K."/>
            <person name="Foldi C."/>
            <person name="Dima B."/>
            <person name="Sanchez-Garcia M."/>
            <person name="Sanchez-Ramirez S."/>
            <person name="Szollosi G.J."/>
            <person name="Szarkandi J.G."/>
            <person name="Papp V."/>
            <person name="Albert L."/>
            <person name="Andreopoulos W."/>
            <person name="Angelini C."/>
            <person name="Antonin V."/>
            <person name="Barry K.W."/>
            <person name="Bougher N.L."/>
            <person name="Buchanan P."/>
            <person name="Buyck B."/>
            <person name="Bense V."/>
            <person name="Catcheside P."/>
            <person name="Chovatia M."/>
            <person name="Cooper J."/>
            <person name="Damon W."/>
            <person name="Desjardin D."/>
            <person name="Finy P."/>
            <person name="Geml J."/>
            <person name="Haridas S."/>
            <person name="Hughes K."/>
            <person name="Justo A."/>
            <person name="Karasinski D."/>
            <person name="Kautmanova I."/>
            <person name="Kiss B."/>
            <person name="Kocsube S."/>
            <person name="Kotiranta H."/>
            <person name="LaButti K.M."/>
            <person name="Lechner B.E."/>
            <person name="Liimatainen K."/>
            <person name="Lipzen A."/>
            <person name="Lukacs Z."/>
            <person name="Mihaltcheva S."/>
            <person name="Morgado L.N."/>
            <person name="Niskanen T."/>
            <person name="Noordeloos M.E."/>
            <person name="Ohm R.A."/>
            <person name="Ortiz-Santana B."/>
            <person name="Ovrebo C."/>
            <person name="Racz N."/>
            <person name="Riley R."/>
            <person name="Savchenko A."/>
            <person name="Shiryaev A."/>
            <person name="Soop K."/>
            <person name="Spirin V."/>
            <person name="Szebenyi C."/>
            <person name="Tomsovsky M."/>
            <person name="Tulloss R.E."/>
            <person name="Uehling J."/>
            <person name="Grigoriev I.V."/>
            <person name="Vagvolgyi C."/>
            <person name="Papp T."/>
            <person name="Martin F.M."/>
            <person name="Miettinen O."/>
            <person name="Hibbett D.S."/>
            <person name="Nagy L.G."/>
        </authorList>
    </citation>
    <scope>NUCLEOTIDE SEQUENCE [LARGE SCALE GENOMIC DNA]</scope>
    <source>
        <strain evidence="2 3">FP101781</strain>
    </source>
</reference>
<gene>
    <name evidence="2" type="ORF">FA13DRAFT_1618819</name>
</gene>
<name>A0A4Y7U1H6_COPMI</name>
<feature type="compositionally biased region" description="Pro residues" evidence="1">
    <location>
        <begin position="359"/>
        <end position="368"/>
    </location>
</feature>
<dbReference type="AlphaFoldDB" id="A0A4Y7U1H6"/>
<organism evidence="2 3">
    <name type="scientific">Coprinellus micaceus</name>
    <name type="common">Glistening ink-cap mushroom</name>
    <name type="synonym">Coprinus micaceus</name>
    <dbReference type="NCBI Taxonomy" id="71717"/>
    <lineage>
        <taxon>Eukaryota</taxon>
        <taxon>Fungi</taxon>
        <taxon>Dikarya</taxon>
        <taxon>Basidiomycota</taxon>
        <taxon>Agaricomycotina</taxon>
        <taxon>Agaricomycetes</taxon>
        <taxon>Agaricomycetidae</taxon>
        <taxon>Agaricales</taxon>
        <taxon>Agaricineae</taxon>
        <taxon>Psathyrellaceae</taxon>
        <taxon>Coprinellus</taxon>
    </lineage>
</organism>